<reference evidence="2" key="1">
    <citation type="submission" date="2022-05" db="EMBL/GenBank/DDBJ databases">
        <authorList>
            <person name="Jo J.-H."/>
            <person name="Im W.-T."/>
        </authorList>
    </citation>
    <scope>NUCLEOTIDE SEQUENCE</scope>
    <source>
        <strain evidence="2">SE158</strain>
    </source>
</reference>
<dbReference type="EMBL" id="JAMGBD010000001">
    <property type="protein sequence ID" value="MCL6682902.1"/>
    <property type="molecule type" value="Genomic_DNA"/>
</dbReference>
<dbReference type="PANTHER" id="PTHR40590:SF1">
    <property type="entry name" value="CYTOPLASMIC PROTEIN"/>
    <property type="match status" value="1"/>
</dbReference>
<dbReference type="PANTHER" id="PTHR40590">
    <property type="entry name" value="CYTOPLASMIC PROTEIN-RELATED"/>
    <property type="match status" value="1"/>
</dbReference>
<dbReference type="Proteomes" id="UP001165363">
    <property type="component" value="Unassembled WGS sequence"/>
</dbReference>
<evidence type="ECO:0000256" key="1">
    <source>
        <dbReference type="SAM" id="SignalP"/>
    </source>
</evidence>
<protein>
    <submittedName>
        <fullName evidence="2">TraB/GumN family protein</fullName>
    </submittedName>
</protein>
<keyword evidence="1" id="KW-0732">Signal</keyword>
<evidence type="ECO:0000313" key="2">
    <source>
        <dbReference type="EMBL" id="MCL6682902.1"/>
    </source>
</evidence>
<evidence type="ECO:0000313" key="3">
    <source>
        <dbReference type="Proteomes" id="UP001165363"/>
    </source>
</evidence>
<feature type="chain" id="PRO_5047175009" evidence="1">
    <location>
        <begin position="40"/>
        <end position="295"/>
    </location>
</feature>
<proteinExistence type="predicted"/>
<dbReference type="CDD" id="cd14789">
    <property type="entry name" value="Tiki"/>
    <property type="match status" value="1"/>
</dbReference>
<sequence>MQERLDFWRDSFRRRNVRNVLHGLAAVALSLASAVPASAISVPAVPSAIQAEPGPALWVVRDADTTIYLFGTFHALDPNSSWFSSNIRAAFNSSDELVLETLVPEDPFALHAALARNTGMREPKVGEPVYGGGPAPSFVASAGQAMTAGRQVGMSVDNGADFVLRRAAEASGKPVEGLESFEFQLNMFKTLPPSPPQATAHAGDGLSGFMGGLQSAWKRGDSSNFLKLLGTMRAESPQTYETLFVSRNANWAGWIANRMAQPGTVFIAVGTGHLVGPDSVQQQLAARGYSSARVS</sequence>
<accession>A0ABT0RJU9</accession>
<dbReference type="InterPro" id="IPR002816">
    <property type="entry name" value="TraB/PrgY/GumN_fam"/>
</dbReference>
<name>A0ABT0RJU9_9SPHN</name>
<dbReference type="Pfam" id="PF01963">
    <property type="entry name" value="TraB_PrgY_gumN"/>
    <property type="match status" value="2"/>
</dbReference>
<comment type="caution">
    <text evidence="2">The sequence shown here is derived from an EMBL/GenBank/DDBJ whole genome shotgun (WGS) entry which is preliminary data.</text>
</comment>
<gene>
    <name evidence="2" type="ORF">LZ536_03165</name>
</gene>
<keyword evidence="3" id="KW-1185">Reference proteome</keyword>
<feature type="signal peptide" evidence="1">
    <location>
        <begin position="1"/>
        <end position="39"/>
    </location>
</feature>
<dbReference type="InterPro" id="IPR047111">
    <property type="entry name" value="YbaP-like"/>
</dbReference>
<dbReference type="RefSeq" id="WP_249846843.1">
    <property type="nucleotide sequence ID" value="NZ_JAMGBD010000001.1"/>
</dbReference>
<organism evidence="2 3">
    <name type="scientific">Sphingomonas alba</name>
    <dbReference type="NCBI Taxonomy" id="2908208"/>
    <lineage>
        <taxon>Bacteria</taxon>
        <taxon>Pseudomonadati</taxon>
        <taxon>Pseudomonadota</taxon>
        <taxon>Alphaproteobacteria</taxon>
        <taxon>Sphingomonadales</taxon>
        <taxon>Sphingomonadaceae</taxon>
        <taxon>Sphingomonas</taxon>
    </lineage>
</organism>